<dbReference type="AlphaFoldDB" id="A0A0D0DHY3"/>
<reference evidence="2 3" key="1">
    <citation type="submission" date="2014-04" db="EMBL/GenBank/DDBJ databases">
        <authorList>
            <consortium name="DOE Joint Genome Institute"/>
            <person name="Kuo A."/>
            <person name="Kohler A."/>
            <person name="Jargeat P."/>
            <person name="Nagy L.G."/>
            <person name="Floudas D."/>
            <person name="Copeland A."/>
            <person name="Barry K.W."/>
            <person name="Cichocki N."/>
            <person name="Veneault-Fourrey C."/>
            <person name="LaButti K."/>
            <person name="Lindquist E.A."/>
            <person name="Lipzen A."/>
            <person name="Lundell T."/>
            <person name="Morin E."/>
            <person name="Murat C."/>
            <person name="Sun H."/>
            <person name="Tunlid A."/>
            <person name="Henrissat B."/>
            <person name="Grigoriev I.V."/>
            <person name="Hibbett D.S."/>
            <person name="Martin F."/>
            <person name="Nordberg H.P."/>
            <person name="Cantor M.N."/>
            <person name="Hua S.X."/>
        </authorList>
    </citation>
    <scope>NUCLEOTIDE SEQUENCE [LARGE SCALE GENOMIC DNA]</scope>
    <source>
        <strain evidence="2 3">Ve08.2h10</strain>
    </source>
</reference>
<sequence>MTSQSTNLVQLKLQCLGEGGGFLKITFYEMARRSRYGLGYGDDEGGMDVDEESEGGWDNQGSIAREDISGSDGRPIGRMREHLVLAWAQDAACLDPLFTCPHWHRARDGSHLKLARLNLHPTLWLLHPWHRPLLPL</sequence>
<feature type="region of interest" description="Disordered" evidence="1">
    <location>
        <begin position="43"/>
        <end position="73"/>
    </location>
</feature>
<reference evidence="3" key="2">
    <citation type="submission" date="2015-01" db="EMBL/GenBank/DDBJ databases">
        <title>Evolutionary Origins and Diversification of the Mycorrhizal Mutualists.</title>
        <authorList>
            <consortium name="DOE Joint Genome Institute"/>
            <consortium name="Mycorrhizal Genomics Consortium"/>
            <person name="Kohler A."/>
            <person name="Kuo A."/>
            <person name="Nagy L.G."/>
            <person name="Floudas D."/>
            <person name="Copeland A."/>
            <person name="Barry K.W."/>
            <person name="Cichocki N."/>
            <person name="Veneault-Fourrey C."/>
            <person name="LaButti K."/>
            <person name="Lindquist E.A."/>
            <person name="Lipzen A."/>
            <person name="Lundell T."/>
            <person name="Morin E."/>
            <person name="Murat C."/>
            <person name="Riley R."/>
            <person name="Ohm R."/>
            <person name="Sun H."/>
            <person name="Tunlid A."/>
            <person name="Henrissat B."/>
            <person name="Grigoriev I.V."/>
            <person name="Hibbett D.S."/>
            <person name="Martin F."/>
        </authorList>
    </citation>
    <scope>NUCLEOTIDE SEQUENCE [LARGE SCALE GENOMIC DNA]</scope>
    <source>
        <strain evidence="3">Ve08.2h10</strain>
    </source>
</reference>
<dbReference type="InParanoid" id="A0A0D0DHY3"/>
<feature type="compositionally biased region" description="Acidic residues" evidence="1">
    <location>
        <begin position="43"/>
        <end position="55"/>
    </location>
</feature>
<keyword evidence="3" id="KW-1185">Reference proteome</keyword>
<organism evidence="2 3">
    <name type="scientific">Paxillus rubicundulus Ve08.2h10</name>
    <dbReference type="NCBI Taxonomy" id="930991"/>
    <lineage>
        <taxon>Eukaryota</taxon>
        <taxon>Fungi</taxon>
        <taxon>Dikarya</taxon>
        <taxon>Basidiomycota</taxon>
        <taxon>Agaricomycotina</taxon>
        <taxon>Agaricomycetes</taxon>
        <taxon>Agaricomycetidae</taxon>
        <taxon>Boletales</taxon>
        <taxon>Paxilineae</taxon>
        <taxon>Paxillaceae</taxon>
        <taxon>Paxillus</taxon>
    </lineage>
</organism>
<proteinExistence type="predicted"/>
<dbReference type="HOGENOM" id="CLU_1876116_0_0_1"/>
<name>A0A0D0DHY3_9AGAM</name>
<accession>A0A0D0DHY3</accession>
<evidence type="ECO:0000256" key="1">
    <source>
        <dbReference type="SAM" id="MobiDB-lite"/>
    </source>
</evidence>
<dbReference type="Proteomes" id="UP000054538">
    <property type="component" value="Unassembled WGS sequence"/>
</dbReference>
<gene>
    <name evidence="2" type="ORF">PAXRUDRAFT_824480</name>
</gene>
<dbReference type="EMBL" id="KN824916">
    <property type="protein sequence ID" value="KIK97897.1"/>
    <property type="molecule type" value="Genomic_DNA"/>
</dbReference>
<protein>
    <submittedName>
        <fullName evidence="2">Uncharacterized protein</fullName>
    </submittedName>
</protein>
<evidence type="ECO:0000313" key="3">
    <source>
        <dbReference type="Proteomes" id="UP000054538"/>
    </source>
</evidence>
<evidence type="ECO:0000313" key="2">
    <source>
        <dbReference type="EMBL" id="KIK97897.1"/>
    </source>
</evidence>